<comment type="caution">
    <text evidence="2">The sequence shown here is derived from an EMBL/GenBank/DDBJ whole genome shotgun (WGS) entry which is preliminary data.</text>
</comment>
<feature type="region of interest" description="Disordered" evidence="1">
    <location>
        <begin position="38"/>
        <end position="81"/>
    </location>
</feature>
<evidence type="ECO:0000313" key="2">
    <source>
        <dbReference type="EMBL" id="KAG6639431.1"/>
    </source>
</evidence>
<dbReference type="EMBL" id="CM031818">
    <property type="protein sequence ID" value="KAG6639430.1"/>
    <property type="molecule type" value="Genomic_DNA"/>
</dbReference>
<dbReference type="EMBL" id="CM031818">
    <property type="protein sequence ID" value="KAG6639433.1"/>
    <property type="molecule type" value="Genomic_DNA"/>
</dbReference>
<protein>
    <submittedName>
        <fullName evidence="2">Uncharacterized protein</fullName>
    </submittedName>
</protein>
<dbReference type="Proteomes" id="UP000811609">
    <property type="component" value="Chromosome 10"/>
</dbReference>
<evidence type="ECO:0000313" key="3">
    <source>
        <dbReference type="Proteomes" id="UP000811609"/>
    </source>
</evidence>
<dbReference type="AlphaFoldDB" id="A0A8T1PCP3"/>
<gene>
    <name evidence="2" type="ORF">CIPAW_10G099800</name>
</gene>
<organism evidence="2 3">
    <name type="scientific">Carya illinoinensis</name>
    <name type="common">Pecan</name>
    <dbReference type="NCBI Taxonomy" id="32201"/>
    <lineage>
        <taxon>Eukaryota</taxon>
        <taxon>Viridiplantae</taxon>
        <taxon>Streptophyta</taxon>
        <taxon>Embryophyta</taxon>
        <taxon>Tracheophyta</taxon>
        <taxon>Spermatophyta</taxon>
        <taxon>Magnoliopsida</taxon>
        <taxon>eudicotyledons</taxon>
        <taxon>Gunneridae</taxon>
        <taxon>Pentapetalae</taxon>
        <taxon>rosids</taxon>
        <taxon>fabids</taxon>
        <taxon>Fagales</taxon>
        <taxon>Juglandaceae</taxon>
        <taxon>Carya</taxon>
    </lineage>
</organism>
<dbReference type="EMBL" id="CM031818">
    <property type="protein sequence ID" value="KAG6639431.1"/>
    <property type="molecule type" value="Genomic_DNA"/>
</dbReference>
<keyword evidence="3" id="KW-1185">Reference proteome</keyword>
<dbReference type="EMBL" id="CM031818">
    <property type="protein sequence ID" value="KAG6639432.1"/>
    <property type="molecule type" value="Genomic_DNA"/>
</dbReference>
<proteinExistence type="predicted"/>
<evidence type="ECO:0000256" key="1">
    <source>
        <dbReference type="SAM" id="MobiDB-lite"/>
    </source>
</evidence>
<dbReference type="EMBL" id="CM031818">
    <property type="protein sequence ID" value="KAG6639428.1"/>
    <property type="molecule type" value="Genomic_DNA"/>
</dbReference>
<sequence length="99" mass="11056">MCNKCSGCIRWTSECQKKNLNKTRPGLLAYAVSPLHPHPYLTQSSQRPPSPHTIATAEPSFPLLHRSPRNRTSAPPTPPTLDFVDLLQAAASRLFHRDQ</sequence>
<name>A0A8T1PCP3_CARIL</name>
<reference evidence="2" key="1">
    <citation type="submission" date="2020-12" db="EMBL/GenBank/DDBJ databases">
        <title>WGS assembly of Carya illinoinensis cv. Pawnee.</title>
        <authorList>
            <person name="Platts A."/>
            <person name="Shu S."/>
            <person name="Wright S."/>
            <person name="Barry K."/>
            <person name="Edger P."/>
            <person name="Pires J.C."/>
            <person name="Schmutz J."/>
        </authorList>
    </citation>
    <scope>NUCLEOTIDE SEQUENCE</scope>
    <source>
        <tissue evidence="2">Leaf</tissue>
    </source>
</reference>
<accession>A0A8T1PCP3</accession>